<feature type="domain" description="Metallo-beta-lactamase" evidence="2">
    <location>
        <begin position="18"/>
        <end position="212"/>
    </location>
</feature>
<dbReference type="AlphaFoldDB" id="A0A1H2VH75"/>
<keyword evidence="1" id="KW-0862">Zinc</keyword>
<protein>
    <submittedName>
        <fullName evidence="3">Ribonuclease BN, tRNA processing enzyme</fullName>
    </submittedName>
</protein>
<sequence>MQVTIVGFWHAFPEAGEAASGYLLEENGFQLLLDCGSGVISQLQHYTELSGIDAVLLSHYHQDHVGDFGAFQYYRLLEPVLWPEKQHQTAVYAHREDEEGFQRLFYKEAVQPTEYRAEEPFTAGPFTITPTAVKHAVPCFGFRIETAGGSLFFTADTSYLPELEQAAAHVDVLIAESSFYAGQDGSFAGHMNSEEAAALAKRAEAGKLILTHLPHFGDHTQLKREAESIFSGPVELAAGGLKINIS</sequence>
<accession>A0A1H2VH75</accession>
<proteinExistence type="predicted"/>
<dbReference type="Gene3D" id="3.60.15.10">
    <property type="entry name" value="Ribonuclease Z/Hydroxyacylglutathione hydrolase-like"/>
    <property type="match status" value="1"/>
</dbReference>
<dbReference type="InterPro" id="IPR001279">
    <property type="entry name" value="Metallo-B-lactamas"/>
</dbReference>
<dbReference type="PANTHER" id="PTHR46018">
    <property type="entry name" value="ZINC PHOSPHODIESTERASE ELAC PROTEIN 1"/>
    <property type="match status" value="1"/>
</dbReference>
<dbReference type="SMART" id="SM00849">
    <property type="entry name" value="Lactamase_B"/>
    <property type="match status" value="1"/>
</dbReference>
<evidence type="ECO:0000256" key="1">
    <source>
        <dbReference type="ARBA" id="ARBA00022833"/>
    </source>
</evidence>
<evidence type="ECO:0000313" key="4">
    <source>
        <dbReference type="Proteomes" id="UP000199488"/>
    </source>
</evidence>
<dbReference type="SUPFAM" id="SSF56281">
    <property type="entry name" value="Metallo-hydrolase/oxidoreductase"/>
    <property type="match status" value="1"/>
</dbReference>
<dbReference type="OrthoDB" id="9794898at2"/>
<name>A0A1H2VH75_9BACI</name>
<dbReference type="STRING" id="1122204.SAMN05421781_2085"/>
<dbReference type="PANTHER" id="PTHR46018:SF4">
    <property type="entry name" value="METALLO-HYDROLASE YHFI-RELATED"/>
    <property type="match status" value="1"/>
</dbReference>
<dbReference type="EMBL" id="FNNC01000004">
    <property type="protein sequence ID" value="SDW67628.1"/>
    <property type="molecule type" value="Genomic_DNA"/>
</dbReference>
<dbReference type="GO" id="GO:0042781">
    <property type="term" value="F:3'-tRNA processing endoribonuclease activity"/>
    <property type="evidence" value="ECO:0007669"/>
    <property type="project" value="TreeGrafter"/>
</dbReference>
<reference evidence="3 4" key="1">
    <citation type="submission" date="2016-10" db="EMBL/GenBank/DDBJ databases">
        <authorList>
            <person name="de Groot N.N."/>
        </authorList>
    </citation>
    <scope>NUCLEOTIDE SEQUENCE [LARGE SCALE GENOMIC DNA]</scope>
    <source>
        <strain evidence="3 4">DSM 23126</strain>
    </source>
</reference>
<keyword evidence="4" id="KW-1185">Reference proteome</keyword>
<evidence type="ECO:0000259" key="2">
    <source>
        <dbReference type="SMART" id="SM00849"/>
    </source>
</evidence>
<dbReference type="Proteomes" id="UP000199488">
    <property type="component" value="Unassembled WGS sequence"/>
</dbReference>
<gene>
    <name evidence="3" type="ORF">SAMN05421781_2085</name>
</gene>
<dbReference type="InterPro" id="IPR036866">
    <property type="entry name" value="RibonucZ/Hydroxyglut_hydro"/>
</dbReference>
<evidence type="ECO:0000313" key="3">
    <source>
        <dbReference type="EMBL" id="SDW67628.1"/>
    </source>
</evidence>
<dbReference type="RefSeq" id="WP_091614668.1">
    <property type="nucleotide sequence ID" value="NZ_FNNC01000004.1"/>
</dbReference>
<dbReference type="CDD" id="cd07716">
    <property type="entry name" value="RNaseZ_short-form-like_MBL-fold"/>
    <property type="match status" value="1"/>
</dbReference>
<dbReference type="Pfam" id="PF12706">
    <property type="entry name" value="Lactamase_B_2"/>
    <property type="match status" value="1"/>
</dbReference>
<organism evidence="3 4">
    <name type="scientific">Marinococcus luteus</name>
    <dbReference type="NCBI Taxonomy" id="1122204"/>
    <lineage>
        <taxon>Bacteria</taxon>
        <taxon>Bacillati</taxon>
        <taxon>Bacillota</taxon>
        <taxon>Bacilli</taxon>
        <taxon>Bacillales</taxon>
        <taxon>Bacillaceae</taxon>
        <taxon>Marinococcus</taxon>
    </lineage>
</organism>